<keyword evidence="2" id="KW-0597">Phosphoprotein</keyword>
<dbReference type="GO" id="GO:0031177">
    <property type="term" value="F:phosphopantetheine binding"/>
    <property type="evidence" value="ECO:0007669"/>
    <property type="project" value="InterPro"/>
</dbReference>
<keyword evidence="5" id="KW-0012">Acyltransferase</keyword>
<keyword evidence="4" id="KW-0045">Antibiotic biosynthesis</keyword>
<dbReference type="InterPro" id="IPR020806">
    <property type="entry name" value="PKS_PP-bd"/>
</dbReference>
<dbReference type="Pfam" id="PF16197">
    <property type="entry name" value="KAsynt_C_assoc"/>
    <property type="match status" value="1"/>
</dbReference>
<dbReference type="GO" id="GO:0005886">
    <property type="term" value="C:plasma membrane"/>
    <property type="evidence" value="ECO:0007669"/>
    <property type="project" value="TreeGrafter"/>
</dbReference>
<dbReference type="InterPro" id="IPR009081">
    <property type="entry name" value="PP-bd_ACP"/>
</dbReference>
<proteinExistence type="predicted"/>
<evidence type="ECO:0000313" key="9">
    <source>
        <dbReference type="EMBL" id="MBB4895858.1"/>
    </source>
</evidence>
<evidence type="ECO:0000256" key="2">
    <source>
        <dbReference type="ARBA" id="ARBA00022553"/>
    </source>
</evidence>
<dbReference type="SMART" id="SM00823">
    <property type="entry name" value="PKS_PP"/>
    <property type="match status" value="1"/>
</dbReference>
<dbReference type="Pfam" id="PF00698">
    <property type="entry name" value="Acyl_transf_1"/>
    <property type="match status" value="1"/>
</dbReference>
<dbReference type="PROSITE" id="PS50075">
    <property type="entry name" value="CARRIER"/>
    <property type="match status" value="1"/>
</dbReference>
<keyword evidence="1" id="KW-0596">Phosphopantetheine</keyword>
<dbReference type="SMART" id="SM00827">
    <property type="entry name" value="PKS_AT"/>
    <property type="match status" value="1"/>
</dbReference>
<dbReference type="Proteomes" id="UP000556084">
    <property type="component" value="Unassembled WGS sequence"/>
</dbReference>
<evidence type="ECO:0000256" key="5">
    <source>
        <dbReference type="ARBA" id="ARBA00023315"/>
    </source>
</evidence>
<dbReference type="InterPro" id="IPR050091">
    <property type="entry name" value="PKS_NRPS_Biosynth_Enz"/>
</dbReference>
<feature type="domain" description="Ketosynthase family 3 (KS3)" evidence="8">
    <location>
        <begin position="37"/>
        <end position="462"/>
    </location>
</feature>
<evidence type="ECO:0000259" key="8">
    <source>
        <dbReference type="PROSITE" id="PS52004"/>
    </source>
</evidence>
<dbReference type="InterPro" id="IPR014043">
    <property type="entry name" value="Acyl_transferase_dom"/>
</dbReference>
<dbReference type="InterPro" id="IPR016039">
    <property type="entry name" value="Thiolase-like"/>
</dbReference>
<evidence type="ECO:0000313" key="10">
    <source>
        <dbReference type="Proteomes" id="UP000556084"/>
    </source>
</evidence>
<dbReference type="PANTHER" id="PTHR43775">
    <property type="entry name" value="FATTY ACID SYNTHASE"/>
    <property type="match status" value="1"/>
</dbReference>
<dbReference type="SUPFAM" id="SSF47336">
    <property type="entry name" value="ACP-like"/>
    <property type="match status" value="1"/>
</dbReference>
<dbReference type="SUPFAM" id="SSF52151">
    <property type="entry name" value="FabD/lysophospholipase-like"/>
    <property type="match status" value="1"/>
</dbReference>
<feature type="compositionally biased region" description="Basic and acidic residues" evidence="6">
    <location>
        <begin position="1050"/>
        <end position="1060"/>
    </location>
</feature>
<dbReference type="EMBL" id="JACHJH010000010">
    <property type="protein sequence ID" value="MBB4895858.1"/>
    <property type="molecule type" value="Genomic_DNA"/>
</dbReference>
<dbReference type="Pfam" id="PF00550">
    <property type="entry name" value="PP-binding"/>
    <property type="match status" value="1"/>
</dbReference>
<keyword evidence="3 9" id="KW-0808">Transferase</keyword>
<name>A0A7W7LU66_9ACTN</name>
<dbReference type="FunFam" id="3.40.366.10:FF:000002">
    <property type="entry name" value="Probable polyketide synthase 2"/>
    <property type="match status" value="1"/>
</dbReference>
<dbReference type="InterPro" id="IPR016035">
    <property type="entry name" value="Acyl_Trfase/lysoPLipase"/>
</dbReference>
<evidence type="ECO:0000256" key="4">
    <source>
        <dbReference type="ARBA" id="ARBA00023194"/>
    </source>
</evidence>
<dbReference type="Gene3D" id="3.40.366.10">
    <property type="entry name" value="Malonyl-Coenzyme A Acyl Carrier Protein, domain 2"/>
    <property type="match status" value="1"/>
</dbReference>
<dbReference type="SMART" id="SM00825">
    <property type="entry name" value="PKS_KS"/>
    <property type="match status" value="1"/>
</dbReference>
<dbReference type="CDD" id="cd00833">
    <property type="entry name" value="PKS"/>
    <property type="match status" value="1"/>
</dbReference>
<dbReference type="Pfam" id="PF00109">
    <property type="entry name" value="ketoacyl-synt"/>
    <property type="match status" value="1"/>
</dbReference>
<dbReference type="GO" id="GO:0033068">
    <property type="term" value="P:macrolide biosynthetic process"/>
    <property type="evidence" value="ECO:0007669"/>
    <property type="project" value="UniProtKB-ARBA"/>
</dbReference>
<dbReference type="Gene3D" id="3.30.70.3290">
    <property type="match status" value="1"/>
</dbReference>
<dbReference type="InterPro" id="IPR014030">
    <property type="entry name" value="Ketoacyl_synth_N"/>
</dbReference>
<dbReference type="FunFam" id="3.40.47.10:FF:000019">
    <property type="entry name" value="Polyketide synthase type I"/>
    <property type="match status" value="1"/>
</dbReference>
<dbReference type="GO" id="GO:0006633">
    <property type="term" value="P:fatty acid biosynthetic process"/>
    <property type="evidence" value="ECO:0007669"/>
    <property type="project" value="TreeGrafter"/>
</dbReference>
<dbReference type="Pfam" id="PF02801">
    <property type="entry name" value="Ketoacyl-synt_C"/>
    <property type="match status" value="1"/>
</dbReference>
<dbReference type="GO" id="GO:0071770">
    <property type="term" value="P:DIM/DIP cell wall layer assembly"/>
    <property type="evidence" value="ECO:0007669"/>
    <property type="project" value="TreeGrafter"/>
</dbReference>
<dbReference type="PROSITE" id="PS52004">
    <property type="entry name" value="KS3_2"/>
    <property type="match status" value="1"/>
</dbReference>
<gene>
    <name evidence="9" type="ORF">FHS39_004939</name>
</gene>
<dbReference type="Gene3D" id="3.40.47.10">
    <property type="match status" value="1"/>
</dbReference>
<dbReference type="SUPFAM" id="SSF55048">
    <property type="entry name" value="Probable ACP-binding domain of malonyl-CoA ACP transacylase"/>
    <property type="match status" value="1"/>
</dbReference>
<dbReference type="InterPro" id="IPR032821">
    <property type="entry name" value="PKS_assoc"/>
</dbReference>
<dbReference type="PANTHER" id="PTHR43775:SF37">
    <property type="entry name" value="SI:DKEY-61P9.11"/>
    <property type="match status" value="1"/>
</dbReference>
<dbReference type="InterPro" id="IPR014031">
    <property type="entry name" value="Ketoacyl_synth_C"/>
</dbReference>
<dbReference type="InterPro" id="IPR036736">
    <property type="entry name" value="ACP-like_sf"/>
</dbReference>
<dbReference type="Gene3D" id="1.10.1200.10">
    <property type="entry name" value="ACP-like"/>
    <property type="match status" value="1"/>
</dbReference>
<evidence type="ECO:0000256" key="6">
    <source>
        <dbReference type="SAM" id="MobiDB-lite"/>
    </source>
</evidence>
<keyword evidence="10" id="KW-1185">Reference proteome</keyword>
<evidence type="ECO:0000259" key="7">
    <source>
        <dbReference type="PROSITE" id="PS50075"/>
    </source>
</evidence>
<accession>A0A7W7LU66</accession>
<dbReference type="InterPro" id="IPR001227">
    <property type="entry name" value="Ac_transferase_dom_sf"/>
</dbReference>
<dbReference type="GO" id="GO:0005737">
    <property type="term" value="C:cytoplasm"/>
    <property type="evidence" value="ECO:0007669"/>
    <property type="project" value="TreeGrafter"/>
</dbReference>
<dbReference type="InterPro" id="IPR020841">
    <property type="entry name" value="PKS_Beta-ketoAc_synthase_dom"/>
</dbReference>
<sequence>MSTAPGTTETESSSLSKALAALKELRGRIDTLEQAKREGIAIVGMGCRFPGGVTSPEEFWRLLENGVDAITEVPASRWNLDDFYDADPEVPGRMRMRFGGFIGDVDRFDPYFFGISPREAARMDPQQRLFLQVAWEALEDAGQTRDGLKGSVTGVYLGTNCLDYLQMQMAEPEDIDGYTITGGLNCVIPNRLSYLFDLRGPSITVDTACSSSLVAAHLACQSLRSRECDMAVVGGINLIMSPVTTMTHVKGLPMAEDGRCKTFDARADGYVRGEGVGAVVLKRLSDAQAAGDRVVAVIRGTAVNQDGLTNGLTAPNGRAQQLVIRRALDNARLSPAQVTLIEAHGTGTELGDPIEVEALDEVYGRRTEAGDACALGAVKTNIGHTEAGAGIAGLMKVALSVQHRAIAPNLHFENLNPHISLDDSRLFVPTARLPWHVDDERRHGAVSSFGAGGTNVHALVGPAPAVAAGSPDEAGTGPVVIPISARTAGALPPMIEAYRDYLASPAGTVHSLRDIAFSAARRRTPHEHRAAVVARSAEEAAERLTRWLADGASPGVVTGRTSSEVGSGTVFAFPGQGSQWPGMGRELMEQCQVFRTAVTACDEAMRRWRAGSVIDEIHRLGAGKEPDRIDVIQPALFAIAVGLAARWRSLGVHPTAVVGHSMGEVAAAHVAGALSLDDAARIICRRSALLRKVSGQGAMLVVGLSMDEADEAISDCRDRVSVAVSNSPMSTVLSGDPVTLSTLAELLRERNVFCRHVSVDVASHSPQMDPLRDELSAELAGLKPMKSTIPILSTVTGELCDGSSFDTDYWIRNLRAPVLFWPAVRSLAEQGSGVFVELSPHPILLPAVEQGLERLGREGVLLPSMRRDEPENHAMLEGRAALYAHGGPLPDDLAPTTGQLVPLPAYTWQQERFWFRARANAKAAPAGPVRAALPASAPAPAEQPGNSLIARLRTEPAAVRRETMFAFVLGAVAEILEYEPDRLDPRSGFFQLGMNSAMATQVRARLEAGLEHRLPAPVIFEYPTVEALADYLLTLVHPANDPAPYSGRSPESKTLDRTRSLAETASDADIENMPEEELIAFLAEEIGAPLAGQEGRDDQQER</sequence>
<dbReference type="SMART" id="SM01294">
    <property type="entry name" value="PKS_PP_betabranch"/>
    <property type="match status" value="1"/>
</dbReference>
<reference evidence="9 10" key="1">
    <citation type="submission" date="2020-08" db="EMBL/GenBank/DDBJ databases">
        <title>Genomic Encyclopedia of Type Strains, Phase III (KMG-III): the genomes of soil and plant-associated and newly described type strains.</title>
        <authorList>
            <person name="Whitman W."/>
        </authorList>
    </citation>
    <scope>NUCLEOTIDE SEQUENCE [LARGE SCALE GENOMIC DNA]</scope>
    <source>
        <strain evidence="9 10">CECT 3266</strain>
    </source>
</reference>
<dbReference type="InterPro" id="IPR016036">
    <property type="entry name" value="Malonyl_transacylase_ACP-bd"/>
</dbReference>
<evidence type="ECO:0000256" key="3">
    <source>
        <dbReference type="ARBA" id="ARBA00022679"/>
    </source>
</evidence>
<dbReference type="RefSeq" id="WP_184351662.1">
    <property type="nucleotide sequence ID" value="NZ_JACHJH010000010.1"/>
</dbReference>
<protein>
    <submittedName>
        <fullName evidence="9">Acyl transferase domain-containing protein</fullName>
    </submittedName>
</protein>
<organism evidence="9 10">
    <name type="scientific">Streptomyces olivoverticillatus</name>
    <dbReference type="NCBI Taxonomy" id="66427"/>
    <lineage>
        <taxon>Bacteria</taxon>
        <taxon>Bacillati</taxon>
        <taxon>Actinomycetota</taxon>
        <taxon>Actinomycetes</taxon>
        <taxon>Kitasatosporales</taxon>
        <taxon>Streptomycetaceae</taxon>
        <taxon>Streptomyces</taxon>
    </lineage>
</organism>
<dbReference type="AlphaFoldDB" id="A0A7W7LU66"/>
<dbReference type="GO" id="GO:0004312">
    <property type="term" value="F:fatty acid synthase activity"/>
    <property type="evidence" value="ECO:0007669"/>
    <property type="project" value="TreeGrafter"/>
</dbReference>
<evidence type="ECO:0000256" key="1">
    <source>
        <dbReference type="ARBA" id="ARBA00022450"/>
    </source>
</evidence>
<dbReference type="SUPFAM" id="SSF53901">
    <property type="entry name" value="Thiolase-like"/>
    <property type="match status" value="1"/>
</dbReference>
<feature type="region of interest" description="Disordered" evidence="6">
    <location>
        <begin position="1041"/>
        <end position="1070"/>
    </location>
</feature>
<feature type="domain" description="Carrier" evidence="7">
    <location>
        <begin position="962"/>
        <end position="1036"/>
    </location>
</feature>
<comment type="caution">
    <text evidence="9">The sequence shown here is derived from an EMBL/GenBank/DDBJ whole genome shotgun (WGS) entry which is preliminary data.</text>
</comment>